<dbReference type="GO" id="GO:0046872">
    <property type="term" value="F:metal ion binding"/>
    <property type="evidence" value="ECO:0007669"/>
    <property type="project" value="UniProtKB-KW"/>
</dbReference>
<evidence type="ECO:0000313" key="11">
    <source>
        <dbReference type="Proteomes" id="UP000529652"/>
    </source>
</evidence>
<evidence type="ECO:0000256" key="1">
    <source>
        <dbReference type="ARBA" id="ARBA00006360"/>
    </source>
</evidence>
<dbReference type="Gene3D" id="1.20.272.10">
    <property type="match status" value="1"/>
</dbReference>
<comment type="subunit">
    <text evidence="8">DNA polymerase III contains a core (composed of alpha, epsilon and theta chains) that associates with a tau subunit. This core dimerizes to form the POLIII' complex. PolIII' associates with the gamma complex (composed of gamma, delta, delta', psi and chi chains) and with the beta chain to form the complete DNA polymerase III complex.</text>
</comment>
<dbReference type="PANTHER" id="PTHR11669:SF0">
    <property type="entry name" value="PROTEIN STICHEL-LIKE 2"/>
    <property type="match status" value="1"/>
</dbReference>
<dbReference type="GO" id="GO:0009360">
    <property type="term" value="C:DNA polymerase III complex"/>
    <property type="evidence" value="ECO:0007669"/>
    <property type="project" value="InterPro"/>
</dbReference>
<dbReference type="CDD" id="cd00009">
    <property type="entry name" value="AAA"/>
    <property type="match status" value="1"/>
</dbReference>
<keyword evidence="3 8" id="KW-0547">Nucleotide-binding</keyword>
<dbReference type="NCBIfam" id="NF005173">
    <property type="entry name" value="PRK06647.1"/>
    <property type="match status" value="1"/>
</dbReference>
<keyword evidence="8 10" id="KW-0548">Nucleotidyltransferase</keyword>
<dbReference type="CDD" id="cd18137">
    <property type="entry name" value="HLD_clamp_pol_III_gamma_tau"/>
    <property type="match status" value="1"/>
</dbReference>
<evidence type="ECO:0000256" key="3">
    <source>
        <dbReference type="ARBA" id="ARBA00022741"/>
    </source>
</evidence>
<dbReference type="GO" id="GO:0006261">
    <property type="term" value="P:DNA-templated DNA replication"/>
    <property type="evidence" value="ECO:0007669"/>
    <property type="project" value="TreeGrafter"/>
</dbReference>
<evidence type="ECO:0000256" key="5">
    <source>
        <dbReference type="ARBA" id="ARBA00022840"/>
    </source>
</evidence>
<evidence type="ECO:0000256" key="4">
    <source>
        <dbReference type="ARBA" id="ARBA00022833"/>
    </source>
</evidence>
<dbReference type="PRINTS" id="PR00300">
    <property type="entry name" value="CLPPROTEASEA"/>
</dbReference>
<dbReference type="SUPFAM" id="SSF52540">
    <property type="entry name" value="P-loop containing nucleoside triphosphate hydrolases"/>
    <property type="match status" value="1"/>
</dbReference>
<dbReference type="InterPro" id="IPR050238">
    <property type="entry name" value="DNA_Rep/Repair_Clamp_Loader"/>
</dbReference>
<sequence>MMASSRGTALKKRPRDFNSLEGQDFVVETLKHSIEKNKIANAYIFSGPRGVGKTSSARAFARCLNCKNGPTVMPCGECSNCKSIESDSSLDVIEIDGASNTSVQDIRQIKEEIMFPPAISKYRIYIIDEVHMLSNSAFNALLKTIEEPPNYIVFIFATTESHKLPETIKSRCQHFSFKLLSLEKIYNMLKKVCFEDHIKYEDEALKWIAYKSSGSVRDAYTLFDQVVSFTNSDIKLDQIRSKMGFTNDEFLEKLSVSILSEDVKELICILDSIFLAGVSYEQFLLDSIEFFREALFLKIGIKNFEFIGIKSEDLRKKLIEFDLNYLERIIVVLLETYRDLQFSINPRYELEINFIKILRLKNYIPNHVLIKQIQNIEDNLLEDMALDSSNFDALANKKSEDDLAFIPTKLNLEYEFPKIKSLEKEETGCDENLSTKIDENLLKPNSIDKIDKIDEIDEIFIEDDNSSKANDFIDIRDKFIYIVSRYIQTLVHSGEVVIDENVLYYKVFSEFEYNELQNYKGEIRSEFYKEFPNLSIVFQKNFKSLEKDFEKLETVKNIFGASEVLEE</sequence>
<dbReference type="EC" id="2.7.7.7" evidence="8"/>
<dbReference type="NCBIfam" id="NF004046">
    <property type="entry name" value="PRK05563.1"/>
    <property type="match status" value="1"/>
</dbReference>
<evidence type="ECO:0000259" key="9">
    <source>
        <dbReference type="SMART" id="SM00382"/>
    </source>
</evidence>
<dbReference type="Pfam" id="PF22608">
    <property type="entry name" value="DNAX_ATPase_lid"/>
    <property type="match status" value="1"/>
</dbReference>
<evidence type="ECO:0000256" key="6">
    <source>
        <dbReference type="ARBA" id="ARBA00022932"/>
    </source>
</evidence>
<dbReference type="InterPro" id="IPR003593">
    <property type="entry name" value="AAA+_ATPase"/>
</dbReference>
<evidence type="ECO:0000256" key="2">
    <source>
        <dbReference type="ARBA" id="ARBA00022723"/>
    </source>
</evidence>
<comment type="similarity">
    <text evidence="1 8">Belongs to the DnaX/STICHEL family.</text>
</comment>
<dbReference type="AlphaFoldDB" id="A0AB34Z1F8"/>
<gene>
    <name evidence="8" type="primary">dnaX</name>
    <name evidence="10" type="ORF">HNP63_000370</name>
</gene>
<keyword evidence="6 8" id="KW-0239">DNA-directed DNA polymerase</keyword>
<dbReference type="PANTHER" id="PTHR11669">
    <property type="entry name" value="REPLICATION FACTOR C / DNA POLYMERASE III GAMMA-TAU SUBUNIT"/>
    <property type="match status" value="1"/>
</dbReference>
<keyword evidence="2" id="KW-0479">Metal-binding</keyword>
<dbReference type="NCBIfam" id="TIGR02397">
    <property type="entry name" value="dnaX_nterm"/>
    <property type="match status" value="1"/>
</dbReference>
<feature type="domain" description="AAA+ ATPase" evidence="9">
    <location>
        <begin position="39"/>
        <end position="180"/>
    </location>
</feature>
<protein>
    <recommendedName>
        <fullName evidence="8">DNA polymerase III subunit gamma/tau</fullName>
        <ecNumber evidence="8">2.7.7.7</ecNumber>
    </recommendedName>
</protein>
<keyword evidence="5 8" id="KW-0067">ATP-binding</keyword>
<dbReference type="GO" id="GO:0003887">
    <property type="term" value="F:DNA-directed DNA polymerase activity"/>
    <property type="evidence" value="ECO:0007669"/>
    <property type="project" value="UniProtKB-KW"/>
</dbReference>
<dbReference type="InterPro" id="IPR008921">
    <property type="entry name" value="DNA_pol3_clamp-load_cplx_C"/>
</dbReference>
<organism evidence="10 11">
    <name type="scientific">Borreliella afzelii</name>
    <name type="common">Borrelia afzelii</name>
    <dbReference type="NCBI Taxonomy" id="29518"/>
    <lineage>
        <taxon>Bacteria</taxon>
        <taxon>Pseudomonadati</taxon>
        <taxon>Spirochaetota</taxon>
        <taxon>Spirochaetia</taxon>
        <taxon>Spirochaetales</taxon>
        <taxon>Borreliaceae</taxon>
        <taxon>Borreliella</taxon>
    </lineage>
</organism>
<comment type="function">
    <text evidence="8">DNA polymerase III is a complex, multichain enzyme responsible for most of the replicative synthesis in bacteria. This DNA polymerase also exhibits 3' to 5' exonuclease activity.</text>
</comment>
<dbReference type="GO" id="GO:0005524">
    <property type="term" value="F:ATP binding"/>
    <property type="evidence" value="ECO:0007669"/>
    <property type="project" value="UniProtKB-KW"/>
</dbReference>
<name>A0AB34Z1F8_BORAF</name>
<keyword evidence="8" id="KW-0235">DNA replication</keyword>
<dbReference type="SMART" id="SM00382">
    <property type="entry name" value="AAA"/>
    <property type="match status" value="1"/>
</dbReference>
<comment type="catalytic activity">
    <reaction evidence="7 8">
        <text>DNA(n) + a 2'-deoxyribonucleoside 5'-triphosphate = DNA(n+1) + diphosphate</text>
        <dbReference type="Rhea" id="RHEA:22508"/>
        <dbReference type="Rhea" id="RHEA-COMP:17339"/>
        <dbReference type="Rhea" id="RHEA-COMP:17340"/>
        <dbReference type="ChEBI" id="CHEBI:33019"/>
        <dbReference type="ChEBI" id="CHEBI:61560"/>
        <dbReference type="ChEBI" id="CHEBI:173112"/>
        <dbReference type="EC" id="2.7.7.7"/>
    </reaction>
</comment>
<keyword evidence="4" id="KW-0862">Zinc</keyword>
<evidence type="ECO:0000256" key="8">
    <source>
        <dbReference type="RuleBase" id="RU364063"/>
    </source>
</evidence>
<proteinExistence type="inferred from homology"/>
<comment type="caution">
    <text evidence="10">The sequence shown here is derived from an EMBL/GenBank/DDBJ whole genome shotgun (WGS) entry which is preliminary data.</text>
</comment>
<dbReference type="Gene3D" id="1.10.8.60">
    <property type="match status" value="1"/>
</dbReference>
<dbReference type="Gene3D" id="3.40.50.300">
    <property type="entry name" value="P-loop containing nucleotide triphosphate hydrolases"/>
    <property type="match status" value="1"/>
</dbReference>
<dbReference type="FunFam" id="3.40.50.300:FF:000014">
    <property type="entry name" value="DNA polymerase III subunit gamma/tau"/>
    <property type="match status" value="1"/>
</dbReference>
<dbReference type="SUPFAM" id="SSF48019">
    <property type="entry name" value="post-AAA+ oligomerization domain-like"/>
    <property type="match status" value="1"/>
</dbReference>
<dbReference type="InterPro" id="IPR027417">
    <property type="entry name" value="P-loop_NTPase"/>
</dbReference>
<dbReference type="InterPro" id="IPR001270">
    <property type="entry name" value="ClpA/B"/>
</dbReference>
<evidence type="ECO:0000256" key="7">
    <source>
        <dbReference type="ARBA" id="ARBA00049244"/>
    </source>
</evidence>
<dbReference type="GO" id="GO:0003677">
    <property type="term" value="F:DNA binding"/>
    <property type="evidence" value="ECO:0007669"/>
    <property type="project" value="InterPro"/>
</dbReference>
<evidence type="ECO:0000313" key="10">
    <source>
        <dbReference type="EMBL" id="MBB5140988.1"/>
    </source>
</evidence>
<dbReference type="EMBL" id="JACHGM010000001">
    <property type="protein sequence ID" value="MBB5140988.1"/>
    <property type="molecule type" value="Genomic_DNA"/>
</dbReference>
<dbReference type="InterPro" id="IPR045085">
    <property type="entry name" value="HLD_clamp_pol_III_gamma_tau"/>
</dbReference>
<dbReference type="Proteomes" id="UP000529652">
    <property type="component" value="Unassembled WGS sequence"/>
</dbReference>
<dbReference type="InterPro" id="IPR012763">
    <property type="entry name" value="DNA_pol_III_sug/sutau_N"/>
</dbReference>
<accession>A0AB34Z1F8</accession>
<reference evidence="10 11" key="1">
    <citation type="submission" date="2020-08" db="EMBL/GenBank/DDBJ databases">
        <title>Genomic Encyclopedia of Type Strains, Phase IV (KMG-IV): sequencing the most valuable type-strain genomes for metagenomic binning, comparative biology and taxonomic classification.</title>
        <authorList>
            <person name="Goeker M."/>
        </authorList>
    </citation>
    <scope>NUCLEOTIDE SEQUENCE [LARGE SCALE GENOMIC DNA]</scope>
    <source>
        <strain evidence="10 11">DSM 10508</strain>
    </source>
</reference>
<dbReference type="Pfam" id="PF13177">
    <property type="entry name" value="DNA_pol3_delta2"/>
    <property type="match status" value="1"/>
</dbReference>
<keyword evidence="8 10" id="KW-0808">Transferase</keyword>